<dbReference type="EMBL" id="AWUW01000034">
    <property type="protein sequence ID" value="ERJ68075.1"/>
    <property type="molecule type" value="Genomic_DNA"/>
</dbReference>
<comment type="caution">
    <text evidence="2">The sequence shown here is derived from an EMBL/GenBank/DDBJ whole genome shotgun (WGS) entry which is preliminary data.</text>
</comment>
<evidence type="ECO:0000313" key="3">
    <source>
        <dbReference type="Proteomes" id="UP000016630"/>
    </source>
</evidence>
<dbReference type="Proteomes" id="UP000016630">
    <property type="component" value="Unassembled WGS sequence"/>
</dbReference>
<proteinExistence type="predicted"/>
<evidence type="ECO:0000313" key="2">
    <source>
        <dbReference type="EMBL" id="ERJ68075.1"/>
    </source>
</evidence>
<sequence>MSIFHIRISPQLSGNGDKYQGASRLAFFFGIICLKGANMYLFYIFPLMEKGDGIPSKSSRLQRNHEPKMMRLRCDFWGKYAPKFFRFGS</sequence>
<feature type="transmembrane region" description="Helical" evidence="1">
    <location>
        <begin position="25"/>
        <end position="45"/>
    </location>
</feature>
<organism evidence="2 3">
    <name type="scientific">Porphyromonas gingivalis F0570</name>
    <dbReference type="NCBI Taxonomy" id="1227271"/>
    <lineage>
        <taxon>Bacteria</taxon>
        <taxon>Pseudomonadati</taxon>
        <taxon>Bacteroidota</taxon>
        <taxon>Bacteroidia</taxon>
        <taxon>Bacteroidales</taxon>
        <taxon>Porphyromonadaceae</taxon>
        <taxon>Porphyromonas</taxon>
    </lineage>
</organism>
<dbReference type="HOGENOM" id="CLU_189164_0_0_10"/>
<gene>
    <name evidence="2" type="ORF">HMPREF1555_00555</name>
</gene>
<keyword evidence="1" id="KW-0812">Transmembrane</keyword>
<keyword evidence="1" id="KW-1133">Transmembrane helix</keyword>
<keyword evidence="1" id="KW-0472">Membrane</keyword>
<accession>A0A0E2M729</accession>
<protein>
    <submittedName>
        <fullName evidence="2">Uncharacterized protein</fullName>
    </submittedName>
</protein>
<reference evidence="2 3" key="1">
    <citation type="submission" date="2013-06" db="EMBL/GenBank/DDBJ databases">
        <authorList>
            <person name="Weinstock G."/>
            <person name="Sodergren E."/>
            <person name="Lobos E.A."/>
            <person name="Fulton L."/>
            <person name="Fulton R."/>
            <person name="Courtney L."/>
            <person name="Fronick C."/>
            <person name="O'Laughlin M."/>
            <person name="Godfrey J."/>
            <person name="Wilson R.M."/>
            <person name="Miner T."/>
            <person name="Farmer C."/>
            <person name="Delehaunty K."/>
            <person name="Cordes M."/>
            <person name="Minx P."/>
            <person name="Tomlinson C."/>
            <person name="Chen J."/>
            <person name="Wollam A."/>
            <person name="Pepin K.H."/>
            <person name="Bhonagiri V."/>
            <person name="Zhang X."/>
            <person name="Warren W."/>
            <person name="Mitreva M."/>
            <person name="Mardis E.R."/>
            <person name="Wilson R.K."/>
        </authorList>
    </citation>
    <scope>NUCLEOTIDE SEQUENCE [LARGE SCALE GENOMIC DNA]</scope>
    <source>
        <strain evidence="2 3">F0570</strain>
    </source>
</reference>
<name>A0A0E2M729_PORGN</name>
<evidence type="ECO:0000256" key="1">
    <source>
        <dbReference type="SAM" id="Phobius"/>
    </source>
</evidence>
<dbReference type="AlphaFoldDB" id="A0A0E2M729"/>